<evidence type="ECO:0000313" key="1">
    <source>
        <dbReference type="EMBL" id="CAD6189727.1"/>
    </source>
</evidence>
<organism evidence="1 2">
    <name type="scientific">Caenorhabditis auriculariae</name>
    <dbReference type="NCBI Taxonomy" id="2777116"/>
    <lineage>
        <taxon>Eukaryota</taxon>
        <taxon>Metazoa</taxon>
        <taxon>Ecdysozoa</taxon>
        <taxon>Nematoda</taxon>
        <taxon>Chromadorea</taxon>
        <taxon>Rhabditida</taxon>
        <taxon>Rhabditina</taxon>
        <taxon>Rhabditomorpha</taxon>
        <taxon>Rhabditoidea</taxon>
        <taxon>Rhabditidae</taxon>
        <taxon>Peloderinae</taxon>
        <taxon>Caenorhabditis</taxon>
    </lineage>
</organism>
<dbReference type="Proteomes" id="UP000835052">
    <property type="component" value="Unassembled WGS sequence"/>
</dbReference>
<gene>
    <name evidence="1" type="ORF">CAUJ_LOCUS5646</name>
</gene>
<comment type="caution">
    <text evidence="1">The sequence shown here is derived from an EMBL/GenBank/DDBJ whole genome shotgun (WGS) entry which is preliminary data.</text>
</comment>
<dbReference type="AlphaFoldDB" id="A0A8S1H2Z9"/>
<dbReference type="EMBL" id="CAJGYM010000012">
    <property type="protein sequence ID" value="CAD6189727.1"/>
    <property type="molecule type" value="Genomic_DNA"/>
</dbReference>
<keyword evidence="2" id="KW-1185">Reference proteome</keyword>
<protein>
    <submittedName>
        <fullName evidence="1">Uncharacterized protein</fullName>
    </submittedName>
</protein>
<name>A0A8S1H2Z9_9PELO</name>
<reference evidence="1" key="1">
    <citation type="submission" date="2020-10" db="EMBL/GenBank/DDBJ databases">
        <authorList>
            <person name="Kikuchi T."/>
        </authorList>
    </citation>
    <scope>NUCLEOTIDE SEQUENCE</scope>
    <source>
        <strain evidence="1">NKZ352</strain>
    </source>
</reference>
<sequence>MTLLGIMLFGSSSREKRTPFLPHGSRPFSARSFCWKTPMYVCKQVASQLMRIVPFKYHLYAVMGRQRHLWRLTIYNRRQDGGATEGLIRSGRSDDGGERELDQLSPHRLTWNICSSFSASSLIFRGIVSFLAVGSRGAMVMDCLEVRQLHTVIAG</sequence>
<evidence type="ECO:0000313" key="2">
    <source>
        <dbReference type="Proteomes" id="UP000835052"/>
    </source>
</evidence>
<proteinExistence type="predicted"/>
<accession>A0A8S1H2Z9</accession>